<dbReference type="AlphaFoldDB" id="A0A6L4WYY7"/>
<keyword evidence="2" id="KW-1185">Reference proteome</keyword>
<sequence length="50" mass="5257">MLSYGRAVMTDAVMTGMITTVRTDGVDERCGHDGVGYATAGPRTAHGRDV</sequence>
<evidence type="ECO:0000313" key="1">
    <source>
        <dbReference type="EMBL" id="KAB8287341.1"/>
    </source>
</evidence>
<reference evidence="1 2" key="1">
    <citation type="submission" date="2019-10" db="EMBL/GenBank/DDBJ databases">
        <title>Characterization of the phylogenetic diversity of two novel species belonging to the genus Bifidobacterium: Bifidobacterium cebidarum sp. nov. and Bifidobacterium leontopitheci sp. nov.</title>
        <authorList>
            <person name="Lugli G.A."/>
            <person name="Duranti S."/>
            <person name="Milani C."/>
            <person name="Turroni F."/>
            <person name="Ventura M."/>
        </authorList>
    </citation>
    <scope>NUCLEOTIDE SEQUENCE [LARGE SCALE GENOMIC DNA]</scope>
    <source>
        <strain evidence="1 2">DSM 100688</strain>
    </source>
</reference>
<name>A0A6L4WYY7_9BIFI</name>
<organism evidence="1 2">
    <name type="scientific">Bifidobacterium ramosum</name>
    <dbReference type="NCBI Taxonomy" id="1798158"/>
    <lineage>
        <taxon>Bacteria</taxon>
        <taxon>Bacillati</taxon>
        <taxon>Actinomycetota</taxon>
        <taxon>Actinomycetes</taxon>
        <taxon>Bifidobacteriales</taxon>
        <taxon>Bifidobacteriaceae</taxon>
        <taxon>Bifidobacterium</taxon>
    </lineage>
</organism>
<accession>A0A6L4WYY7</accession>
<protein>
    <submittedName>
        <fullName evidence="1">Uncharacterized protein</fullName>
    </submittedName>
</protein>
<dbReference type="Proteomes" id="UP000482084">
    <property type="component" value="Unassembled WGS sequence"/>
</dbReference>
<comment type="caution">
    <text evidence="1">The sequence shown here is derived from an EMBL/GenBank/DDBJ whole genome shotgun (WGS) entry which is preliminary data.</text>
</comment>
<proteinExistence type="predicted"/>
<gene>
    <name evidence="1" type="ORF">DSM100688_1700</name>
</gene>
<evidence type="ECO:0000313" key="2">
    <source>
        <dbReference type="Proteomes" id="UP000482084"/>
    </source>
</evidence>
<dbReference type="EMBL" id="WBSM01000009">
    <property type="protein sequence ID" value="KAB8287341.1"/>
    <property type="molecule type" value="Genomic_DNA"/>
</dbReference>